<accession>A0A2G2WL56</accession>
<dbReference type="InterPro" id="IPR036397">
    <property type="entry name" value="RNaseH_sf"/>
</dbReference>
<dbReference type="STRING" id="33114.A0A2G2WL56"/>
<dbReference type="OrthoDB" id="1306244at2759"/>
<dbReference type="InterPro" id="IPR046796">
    <property type="entry name" value="Transposase_32_dom"/>
</dbReference>
<dbReference type="GO" id="GO:0003676">
    <property type="term" value="F:nucleic acid binding"/>
    <property type="evidence" value="ECO:0007669"/>
    <property type="project" value="InterPro"/>
</dbReference>
<organism evidence="2 3">
    <name type="scientific">Capsicum baccatum</name>
    <name type="common">Peruvian pepper</name>
    <dbReference type="NCBI Taxonomy" id="33114"/>
    <lineage>
        <taxon>Eukaryota</taxon>
        <taxon>Viridiplantae</taxon>
        <taxon>Streptophyta</taxon>
        <taxon>Embryophyta</taxon>
        <taxon>Tracheophyta</taxon>
        <taxon>Spermatophyta</taxon>
        <taxon>Magnoliopsida</taxon>
        <taxon>eudicotyledons</taxon>
        <taxon>Gunneridae</taxon>
        <taxon>Pentapetalae</taxon>
        <taxon>asterids</taxon>
        <taxon>lamiids</taxon>
        <taxon>Solanales</taxon>
        <taxon>Solanaceae</taxon>
        <taxon>Solanoideae</taxon>
        <taxon>Capsiceae</taxon>
        <taxon>Capsicum</taxon>
    </lineage>
</organism>
<keyword evidence="3" id="KW-1185">Reference proteome</keyword>
<dbReference type="Gene3D" id="3.30.420.10">
    <property type="entry name" value="Ribonuclease H-like superfamily/Ribonuclease H"/>
    <property type="match status" value="1"/>
</dbReference>
<reference evidence="2 3" key="1">
    <citation type="journal article" date="2017" name="Genome Biol.">
        <title>New reference genome sequences of hot pepper reveal the massive evolution of plant disease-resistance genes by retroduplication.</title>
        <authorList>
            <person name="Kim S."/>
            <person name="Park J."/>
            <person name="Yeom S.I."/>
            <person name="Kim Y.M."/>
            <person name="Seo E."/>
            <person name="Kim K.T."/>
            <person name="Kim M.S."/>
            <person name="Lee J.M."/>
            <person name="Cheong K."/>
            <person name="Shin H.S."/>
            <person name="Kim S.B."/>
            <person name="Han K."/>
            <person name="Lee J."/>
            <person name="Park M."/>
            <person name="Lee H.A."/>
            <person name="Lee H.Y."/>
            <person name="Lee Y."/>
            <person name="Oh S."/>
            <person name="Lee J.H."/>
            <person name="Choi E."/>
            <person name="Choi E."/>
            <person name="Lee S.E."/>
            <person name="Jeon J."/>
            <person name="Kim H."/>
            <person name="Choi G."/>
            <person name="Song H."/>
            <person name="Lee J."/>
            <person name="Lee S.C."/>
            <person name="Kwon J.K."/>
            <person name="Lee H.Y."/>
            <person name="Koo N."/>
            <person name="Hong Y."/>
            <person name="Kim R.W."/>
            <person name="Kang W.H."/>
            <person name="Huh J.H."/>
            <person name="Kang B.C."/>
            <person name="Yang T.J."/>
            <person name="Lee Y.H."/>
            <person name="Bennetzen J.L."/>
            <person name="Choi D."/>
        </authorList>
    </citation>
    <scope>NUCLEOTIDE SEQUENCE [LARGE SCALE GENOMIC DNA]</scope>
    <source>
        <strain evidence="3">cv. PBC81</strain>
    </source>
</reference>
<gene>
    <name evidence="2" type="ORF">CQW23_15124</name>
</gene>
<proteinExistence type="predicted"/>
<reference evidence="3" key="2">
    <citation type="journal article" date="2017" name="J. Anim. Genet.">
        <title>Multiple reference genome sequences of hot pepper reveal the massive evolution of plant disease resistance genes by retroduplication.</title>
        <authorList>
            <person name="Kim S."/>
            <person name="Park J."/>
            <person name="Yeom S.-I."/>
            <person name="Kim Y.-M."/>
            <person name="Seo E."/>
            <person name="Kim K.-T."/>
            <person name="Kim M.-S."/>
            <person name="Lee J.M."/>
            <person name="Cheong K."/>
            <person name="Shin H.-S."/>
            <person name="Kim S.-B."/>
            <person name="Han K."/>
            <person name="Lee J."/>
            <person name="Park M."/>
            <person name="Lee H.-A."/>
            <person name="Lee H.-Y."/>
            <person name="Lee Y."/>
            <person name="Oh S."/>
            <person name="Lee J.H."/>
            <person name="Choi E."/>
            <person name="Choi E."/>
            <person name="Lee S.E."/>
            <person name="Jeon J."/>
            <person name="Kim H."/>
            <person name="Choi G."/>
            <person name="Song H."/>
            <person name="Lee J."/>
            <person name="Lee S.-C."/>
            <person name="Kwon J.-K."/>
            <person name="Lee H.-Y."/>
            <person name="Koo N."/>
            <person name="Hong Y."/>
            <person name="Kim R.W."/>
            <person name="Kang W.-H."/>
            <person name="Huh J.H."/>
            <person name="Kang B.-C."/>
            <person name="Yang T.-J."/>
            <person name="Lee Y.-H."/>
            <person name="Bennetzen J.L."/>
            <person name="Choi D."/>
        </authorList>
    </citation>
    <scope>NUCLEOTIDE SEQUENCE [LARGE SCALE GENOMIC DNA]</scope>
    <source>
        <strain evidence="3">cv. PBC81</strain>
    </source>
</reference>
<dbReference type="AlphaFoldDB" id="A0A2G2WL56"/>
<dbReference type="InterPro" id="IPR012337">
    <property type="entry name" value="RNaseH-like_sf"/>
</dbReference>
<dbReference type="SUPFAM" id="SSF53098">
    <property type="entry name" value="Ribonuclease H-like"/>
    <property type="match status" value="1"/>
</dbReference>
<dbReference type="Proteomes" id="UP000224567">
    <property type="component" value="Unassembled WGS sequence"/>
</dbReference>
<name>A0A2G2WL56_CAPBA</name>
<dbReference type="Pfam" id="PF20167">
    <property type="entry name" value="Transposase_32"/>
    <property type="match status" value="1"/>
</dbReference>
<dbReference type="EMBL" id="MLFT02000006">
    <property type="protein sequence ID" value="PHT45966.1"/>
    <property type="molecule type" value="Genomic_DNA"/>
</dbReference>
<evidence type="ECO:0000259" key="1">
    <source>
        <dbReference type="Pfam" id="PF20167"/>
    </source>
</evidence>
<dbReference type="InterPro" id="IPR052160">
    <property type="entry name" value="Gypsy_RT_Integrase-like"/>
</dbReference>
<protein>
    <recommendedName>
        <fullName evidence="1">Putative plant transposon protein domain-containing protein</fullName>
    </recommendedName>
</protein>
<sequence>MGPFPPSKRNLYILVVVDYLSKWEEAVASPTNDVRVVLKFVKKNIFSRFGTPRAIISDGGIILSNHKQRSKYKNIGGPSEPRNKRGRKADMVPVAPHVPWGKRGISFNDDKDRGIPYEFSEVEVRGHVITYTVNTINELLGAPYVDPEPLKTMTIETPCKHIHHLLCSTQSTVRWICHKEGGMHVSFPFAHLNREACLWARIIYACQVYGKHIMEVTHDRVSYYAIMRDDVEVNVGTIIFSMMRKS</sequence>
<feature type="domain" description="Putative plant transposon protein" evidence="1">
    <location>
        <begin position="119"/>
        <end position="245"/>
    </location>
</feature>
<dbReference type="PANTHER" id="PTHR47266">
    <property type="entry name" value="ENDONUCLEASE-RELATED"/>
    <property type="match status" value="1"/>
</dbReference>
<evidence type="ECO:0000313" key="2">
    <source>
        <dbReference type="EMBL" id="PHT45966.1"/>
    </source>
</evidence>
<comment type="caution">
    <text evidence="2">The sequence shown here is derived from an EMBL/GenBank/DDBJ whole genome shotgun (WGS) entry which is preliminary data.</text>
</comment>
<evidence type="ECO:0000313" key="3">
    <source>
        <dbReference type="Proteomes" id="UP000224567"/>
    </source>
</evidence>